<dbReference type="GO" id="GO:0071949">
    <property type="term" value="F:FAD binding"/>
    <property type="evidence" value="ECO:0007669"/>
    <property type="project" value="InterPro"/>
</dbReference>
<keyword evidence="7" id="KW-1185">Reference proteome</keyword>
<dbReference type="AlphaFoldDB" id="A0A1I3IBH7"/>
<dbReference type="InterPro" id="IPR036318">
    <property type="entry name" value="FAD-bd_PCMH-like_sf"/>
</dbReference>
<name>A0A1I3IBH7_9PLAN</name>
<dbReference type="GO" id="GO:0016491">
    <property type="term" value="F:oxidoreductase activity"/>
    <property type="evidence" value="ECO:0007669"/>
    <property type="project" value="UniProtKB-KW"/>
</dbReference>
<evidence type="ECO:0000313" key="7">
    <source>
        <dbReference type="Proteomes" id="UP000199518"/>
    </source>
</evidence>
<dbReference type="InterPro" id="IPR006094">
    <property type="entry name" value="Oxid_FAD_bind_N"/>
</dbReference>
<gene>
    <name evidence="6" type="ORF">SAMN05421753_10952</name>
</gene>
<dbReference type="SUPFAM" id="SSF55103">
    <property type="entry name" value="FAD-linked oxidases, C-terminal domain"/>
    <property type="match status" value="1"/>
</dbReference>
<evidence type="ECO:0000256" key="2">
    <source>
        <dbReference type="ARBA" id="ARBA00022630"/>
    </source>
</evidence>
<evidence type="ECO:0000259" key="5">
    <source>
        <dbReference type="PROSITE" id="PS51387"/>
    </source>
</evidence>
<dbReference type="PANTHER" id="PTHR11748">
    <property type="entry name" value="D-LACTATE DEHYDROGENASE"/>
    <property type="match status" value="1"/>
</dbReference>
<evidence type="ECO:0000256" key="3">
    <source>
        <dbReference type="ARBA" id="ARBA00022827"/>
    </source>
</evidence>
<protein>
    <submittedName>
        <fullName evidence="6">Glycolate oxidase FAD binding subunit</fullName>
    </submittedName>
</protein>
<dbReference type="InterPro" id="IPR016166">
    <property type="entry name" value="FAD-bd_PCMH"/>
</dbReference>
<dbReference type="PROSITE" id="PS51387">
    <property type="entry name" value="FAD_PCMH"/>
    <property type="match status" value="1"/>
</dbReference>
<comment type="cofactor">
    <cofactor evidence="1">
        <name>FAD</name>
        <dbReference type="ChEBI" id="CHEBI:57692"/>
    </cofactor>
</comment>
<proteinExistence type="predicted"/>
<keyword evidence="2" id="KW-0285">Flavoprotein</keyword>
<dbReference type="Pfam" id="PF02913">
    <property type="entry name" value="FAD-oxidase_C"/>
    <property type="match status" value="2"/>
</dbReference>
<keyword evidence="3" id="KW-0274">FAD</keyword>
<feature type="domain" description="FAD-binding PCMH-type" evidence="5">
    <location>
        <begin position="1"/>
        <end position="162"/>
    </location>
</feature>
<evidence type="ECO:0000256" key="4">
    <source>
        <dbReference type="ARBA" id="ARBA00023002"/>
    </source>
</evidence>
<dbReference type="PANTHER" id="PTHR11748:SF103">
    <property type="entry name" value="GLYCOLATE OXIDASE SUBUNIT GLCE"/>
    <property type="match status" value="1"/>
</dbReference>
<dbReference type="Pfam" id="PF01565">
    <property type="entry name" value="FAD_binding_4"/>
    <property type="match status" value="1"/>
</dbReference>
<sequence>MLAENYDGPRAPLLPVGGRTGLRFGGGMPAGSVLVQTGDLRRVIDYPDRDMTITVEAGLRMEELHERLAAQQQRLPVDVPQSHRATLGGAIACNASGPGRYGYGTFRDYVIGISAVDGRGRLFSAGGRVVKNVAGYDLCKLLTGSLGTLAVITQVTLKLRPQVESRRFVLASARQTSDLEAMLAALNTSATRPVAIEVLNPKAAWQLRSEARQDLPTEMFLLCIGFEGSTLETDWQIKTVLQELQPHCVGTPLVLTQENADLLWRALTEYQAASDDPLTFQITVLPSRVTAVLEQATALGMAVQAHAGNGILIGHLPDRYADAGNALQLLGTLRKTIQQAGGSLTVLNCEHDWAAPAGEFGISLREDALQRRLKLAFDPANILSPGRLWPAAVTMK</sequence>
<reference evidence="7" key="1">
    <citation type="submission" date="2016-10" db="EMBL/GenBank/DDBJ databases">
        <authorList>
            <person name="Varghese N."/>
            <person name="Submissions S."/>
        </authorList>
    </citation>
    <scope>NUCLEOTIDE SEQUENCE [LARGE SCALE GENOMIC DNA]</scope>
    <source>
        <strain evidence="7">DSM 26348</strain>
    </source>
</reference>
<evidence type="ECO:0000313" key="6">
    <source>
        <dbReference type="EMBL" id="SFI45338.1"/>
    </source>
</evidence>
<dbReference type="Proteomes" id="UP000199518">
    <property type="component" value="Unassembled WGS sequence"/>
</dbReference>
<dbReference type="InterPro" id="IPR016169">
    <property type="entry name" value="FAD-bd_PCMH_sub2"/>
</dbReference>
<dbReference type="InterPro" id="IPR004113">
    <property type="entry name" value="FAD-bd_oxidored_4_C"/>
</dbReference>
<evidence type="ECO:0000256" key="1">
    <source>
        <dbReference type="ARBA" id="ARBA00001974"/>
    </source>
</evidence>
<organism evidence="6 7">
    <name type="scientific">Planctomicrobium piriforme</name>
    <dbReference type="NCBI Taxonomy" id="1576369"/>
    <lineage>
        <taxon>Bacteria</taxon>
        <taxon>Pseudomonadati</taxon>
        <taxon>Planctomycetota</taxon>
        <taxon>Planctomycetia</taxon>
        <taxon>Planctomycetales</taxon>
        <taxon>Planctomycetaceae</taxon>
        <taxon>Planctomicrobium</taxon>
    </lineage>
</organism>
<keyword evidence="4" id="KW-0560">Oxidoreductase</keyword>
<accession>A0A1I3IBH7</accession>
<dbReference type="SUPFAM" id="SSF56176">
    <property type="entry name" value="FAD-binding/transporter-associated domain-like"/>
    <property type="match status" value="1"/>
</dbReference>
<dbReference type="STRING" id="1576369.SAMN05421753_10952"/>
<dbReference type="Gene3D" id="3.30.465.10">
    <property type="match status" value="1"/>
</dbReference>
<dbReference type="InterPro" id="IPR016164">
    <property type="entry name" value="FAD-linked_Oxase-like_C"/>
</dbReference>
<dbReference type="EMBL" id="FOQD01000009">
    <property type="protein sequence ID" value="SFI45338.1"/>
    <property type="molecule type" value="Genomic_DNA"/>
</dbReference>